<comment type="similarity">
    <text evidence="1">Belongs to the sigma-70 factor family. ECF subfamily.</text>
</comment>
<dbReference type="InterPro" id="IPR014327">
    <property type="entry name" value="RNA_pol_sigma70_bacteroid"/>
</dbReference>
<dbReference type="EMBL" id="JBHMFE010000020">
    <property type="protein sequence ID" value="MFB9110005.1"/>
    <property type="molecule type" value="Genomic_DNA"/>
</dbReference>
<evidence type="ECO:0000256" key="1">
    <source>
        <dbReference type="ARBA" id="ARBA00010641"/>
    </source>
</evidence>
<organism evidence="6 7">
    <name type="scientific">Flavobacterium gyeonganense</name>
    <dbReference type="NCBI Taxonomy" id="1310418"/>
    <lineage>
        <taxon>Bacteria</taxon>
        <taxon>Pseudomonadati</taxon>
        <taxon>Bacteroidota</taxon>
        <taxon>Flavobacteriia</taxon>
        <taxon>Flavobacteriales</taxon>
        <taxon>Flavobacteriaceae</taxon>
        <taxon>Flavobacterium</taxon>
    </lineage>
</organism>
<evidence type="ECO:0000259" key="5">
    <source>
        <dbReference type="SMART" id="SM00421"/>
    </source>
</evidence>
<evidence type="ECO:0000256" key="2">
    <source>
        <dbReference type="ARBA" id="ARBA00023015"/>
    </source>
</evidence>
<dbReference type="InterPro" id="IPR039425">
    <property type="entry name" value="RNA_pol_sigma-70-like"/>
</dbReference>
<feature type="domain" description="HTH luxR-type" evidence="5">
    <location>
        <begin position="100"/>
        <end position="160"/>
    </location>
</feature>
<evidence type="ECO:0000313" key="7">
    <source>
        <dbReference type="Proteomes" id="UP001589562"/>
    </source>
</evidence>
<protein>
    <submittedName>
        <fullName evidence="6">RNA polymerase sigma-70 factor</fullName>
    </submittedName>
</protein>
<proteinExistence type="inferred from homology"/>
<dbReference type="NCBIfam" id="TIGR02937">
    <property type="entry name" value="sigma70-ECF"/>
    <property type="match status" value="1"/>
</dbReference>
<dbReference type="InterPro" id="IPR007627">
    <property type="entry name" value="RNA_pol_sigma70_r2"/>
</dbReference>
<dbReference type="InterPro" id="IPR013324">
    <property type="entry name" value="RNA_pol_sigma_r3/r4-like"/>
</dbReference>
<reference evidence="6 7" key="1">
    <citation type="submission" date="2024-09" db="EMBL/GenBank/DDBJ databases">
        <authorList>
            <person name="Sun Q."/>
            <person name="Mori K."/>
        </authorList>
    </citation>
    <scope>NUCLEOTIDE SEQUENCE [LARGE SCALE GENOMIC DNA]</scope>
    <source>
        <strain evidence="6 7">CECT 8365</strain>
    </source>
</reference>
<keyword evidence="4" id="KW-0804">Transcription</keyword>
<accession>A0ABV5HDL1</accession>
<keyword evidence="2" id="KW-0805">Transcription regulation</keyword>
<dbReference type="NCBIfam" id="TIGR02985">
    <property type="entry name" value="Sig70_bacteroi1"/>
    <property type="match status" value="1"/>
</dbReference>
<dbReference type="RefSeq" id="WP_379680838.1">
    <property type="nucleotide sequence ID" value="NZ_JBHMFE010000020.1"/>
</dbReference>
<gene>
    <name evidence="6" type="ORF">ACFFVK_15555</name>
</gene>
<dbReference type="SUPFAM" id="SSF88946">
    <property type="entry name" value="Sigma2 domain of RNA polymerase sigma factors"/>
    <property type="match status" value="1"/>
</dbReference>
<dbReference type="SMART" id="SM00421">
    <property type="entry name" value="HTH_LUXR"/>
    <property type="match status" value="1"/>
</dbReference>
<dbReference type="CDD" id="cd06171">
    <property type="entry name" value="Sigma70_r4"/>
    <property type="match status" value="1"/>
</dbReference>
<dbReference type="InterPro" id="IPR013325">
    <property type="entry name" value="RNA_pol_sigma_r2"/>
</dbReference>
<keyword evidence="7" id="KW-1185">Reference proteome</keyword>
<evidence type="ECO:0000256" key="4">
    <source>
        <dbReference type="ARBA" id="ARBA00023163"/>
    </source>
</evidence>
<dbReference type="InterPro" id="IPR013249">
    <property type="entry name" value="RNA_pol_sigma70_r4_t2"/>
</dbReference>
<comment type="caution">
    <text evidence="6">The sequence shown here is derived from an EMBL/GenBank/DDBJ whole genome shotgun (WGS) entry which is preliminary data.</text>
</comment>
<dbReference type="PANTHER" id="PTHR43133">
    <property type="entry name" value="RNA POLYMERASE ECF-TYPE SIGMA FACTO"/>
    <property type="match status" value="1"/>
</dbReference>
<dbReference type="InterPro" id="IPR000792">
    <property type="entry name" value="Tscrpt_reg_LuxR_C"/>
</dbReference>
<dbReference type="Pfam" id="PF08281">
    <property type="entry name" value="Sigma70_r4_2"/>
    <property type="match status" value="1"/>
</dbReference>
<dbReference type="Proteomes" id="UP001589562">
    <property type="component" value="Unassembled WGS sequence"/>
</dbReference>
<dbReference type="Gene3D" id="1.10.1740.10">
    <property type="match status" value="1"/>
</dbReference>
<dbReference type="Gene3D" id="1.10.10.10">
    <property type="entry name" value="Winged helix-like DNA-binding domain superfamily/Winged helix DNA-binding domain"/>
    <property type="match status" value="1"/>
</dbReference>
<dbReference type="InterPro" id="IPR014284">
    <property type="entry name" value="RNA_pol_sigma-70_dom"/>
</dbReference>
<dbReference type="InterPro" id="IPR036388">
    <property type="entry name" value="WH-like_DNA-bd_sf"/>
</dbReference>
<dbReference type="SUPFAM" id="SSF88659">
    <property type="entry name" value="Sigma3 and sigma4 domains of RNA polymerase sigma factors"/>
    <property type="match status" value="1"/>
</dbReference>
<dbReference type="PANTHER" id="PTHR43133:SF46">
    <property type="entry name" value="RNA POLYMERASE SIGMA-70 FACTOR ECF SUBFAMILY"/>
    <property type="match status" value="1"/>
</dbReference>
<name>A0ABV5HDL1_9FLAO</name>
<dbReference type="Pfam" id="PF04542">
    <property type="entry name" value="Sigma70_r2"/>
    <property type="match status" value="1"/>
</dbReference>
<keyword evidence="3" id="KW-0731">Sigma factor</keyword>
<sequence>MFYSLYPRLVSYSFGLVKDIFIAEEVVENVMLQLWENRLRFEKVNDVKSYLYTIVKNGSVAALKKQQKSIQLDETFSDEPSEFDFNILQEEVYSVLIEALNSLPEKCKEVFELSCLEGMKYKDIAEQLDISVNTVKSQRARAIELLKVKLKNHSELLFILLFL</sequence>
<evidence type="ECO:0000313" key="6">
    <source>
        <dbReference type="EMBL" id="MFB9110005.1"/>
    </source>
</evidence>
<evidence type="ECO:0000256" key="3">
    <source>
        <dbReference type="ARBA" id="ARBA00023082"/>
    </source>
</evidence>